<dbReference type="AlphaFoldDB" id="A0A0H2S1F3"/>
<dbReference type="InParanoid" id="A0A0H2S1F3"/>
<sequence>MSSRKELEREERGSVNPQNVRDIEVSRGRAVGFIGNPELSAAVSVFWEREQGFSQQLFFVQDVPPPPMDIHAQPNPRQSTHIKAVSLGKKEVQYQTQTSSELVFVFLSRNSSLEKLQSENPPSACFQLEKTRQTGRANAAKIFRTQSSLHSAKGGKLSFRFTFLLSYGITTSSKEGRAHRKLTRREGPAALENEASQLMMDGDRLSLVIADPQASRTRGGKAHFRVSSDLCIIEQGRRVRFNRCCRCTPISN</sequence>
<dbReference type="EMBL" id="KQ086015">
    <property type="protein sequence ID" value="KLO10851.1"/>
    <property type="molecule type" value="Genomic_DNA"/>
</dbReference>
<evidence type="ECO:0000256" key="1">
    <source>
        <dbReference type="SAM" id="MobiDB-lite"/>
    </source>
</evidence>
<name>A0A0H2S1F3_9AGAM</name>
<dbReference type="Proteomes" id="UP000053477">
    <property type="component" value="Unassembled WGS sequence"/>
</dbReference>
<keyword evidence="3" id="KW-1185">Reference proteome</keyword>
<reference evidence="2 3" key="1">
    <citation type="submission" date="2015-04" db="EMBL/GenBank/DDBJ databases">
        <title>Complete genome sequence of Schizopora paradoxa KUC8140, a cosmopolitan wood degrader in East Asia.</title>
        <authorList>
            <consortium name="DOE Joint Genome Institute"/>
            <person name="Min B."/>
            <person name="Park H."/>
            <person name="Jang Y."/>
            <person name="Kim J.-J."/>
            <person name="Kim K.H."/>
            <person name="Pangilinan J."/>
            <person name="Lipzen A."/>
            <person name="Riley R."/>
            <person name="Grigoriev I.V."/>
            <person name="Spatafora J.W."/>
            <person name="Choi I.-G."/>
        </authorList>
    </citation>
    <scope>NUCLEOTIDE SEQUENCE [LARGE SCALE GENOMIC DNA]</scope>
    <source>
        <strain evidence="2 3">KUC8140</strain>
    </source>
</reference>
<organism evidence="2 3">
    <name type="scientific">Schizopora paradoxa</name>
    <dbReference type="NCBI Taxonomy" id="27342"/>
    <lineage>
        <taxon>Eukaryota</taxon>
        <taxon>Fungi</taxon>
        <taxon>Dikarya</taxon>
        <taxon>Basidiomycota</taxon>
        <taxon>Agaricomycotina</taxon>
        <taxon>Agaricomycetes</taxon>
        <taxon>Hymenochaetales</taxon>
        <taxon>Schizoporaceae</taxon>
        <taxon>Schizopora</taxon>
    </lineage>
</organism>
<evidence type="ECO:0000313" key="2">
    <source>
        <dbReference type="EMBL" id="KLO10851.1"/>
    </source>
</evidence>
<proteinExistence type="predicted"/>
<feature type="compositionally biased region" description="Basic and acidic residues" evidence="1">
    <location>
        <begin position="1"/>
        <end position="13"/>
    </location>
</feature>
<evidence type="ECO:0000313" key="3">
    <source>
        <dbReference type="Proteomes" id="UP000053477"/>
    </source>
</evidence>
<protein>
    <submittedName>
        <fullName evidence="2">Uncharacterized protein</fullName>
    </submittedName>
</protein>
<feature type="region of interest" description="Disordered" evidence="1">
    <location>
        <begin position="1"/>
        <end position="20"/>
    </location>
</feature>
<accession>A0A0H2S1F3</accession>
<gene>
    <name evidence="2" type="ORF">SCHPADRAFT_976540</name>
</gene>